<evidence type="ECO:0000259" key="10">
    <source>
        <dbReference type="Pfam" id="PF01529"/>
    </source>
</evidence>
<keyword evidence="4 8" id="KW-0812">Transmembrane</keyword>
<evidence type="ECO:0000256" key="2">
    <source>
        <dbReference type="ARBA" id="ARBA00008574"/>
    </source>
</evidence>
<protein>
    <recommendedName>
        <fullName evidence="8">S-acyltransferase</fullName>
        <ecNumber evidence="8">2.3.1.225</ecNumber>
    </recommendedName>
    <alternativeName>
        <fullName evidence="8">Palmitoyltransferase</fullName>
    </alternativeName>
</protein>
<evidence type="ECO:0000313" key="11">
    <source>
        <dbReference type="EMBL" id="CAD1820968.1"/>
    </source>
</evidence>
<dbReference type="PROSITE" id="PS50216">
    <property type="entry name" value="DHHC"/>
    <property type="match status" value="1"/>
</dbReference>
<keyword evidence="6 8" id="KW-0472">Membrane</keyword>
<proteinExistence type="inferred from homology"/>
<dbReference type="GO" id="GO:0016020">
    <property type="term" value="C:membrane"/>
    <property type="evidence" value="ECO:0007669"/>
    <property type="project" value="UniProtKB-SubCell"/>
</dbReference>
<evidence type="ECO:0000256" key="8">
    <source>
        <dbReference type="RuleBase" id="RU079119"/>
    </source>
</evidence>
<feature type="domain" description="Palmitoyltransferase DHHC" evidence="10">
    <location>
        <begin position="144"/>
        <end position="237"/>
    </location>
</feature>
<keyword evidence="5 8" id="KW-1133">Transmembrane helix</keyword>
<feature type="transmembrane region" description="Helical" evidence="8">
    <location>
        <begin position="86"/>
        <end position="105"/>
    </location>
</feature>
<dbReference type="InterPro" id="IPR039859">
    <property type="entry name" value="PFA4/ZDH16/20/ERF2-like"/>
</dbReference>
<evidence type="ECO:0000256" key="1">
    <source>
        <dbReference type="ARBA" id="ARBA00004141"/>
    </source>
</evidence>
<dbReference type="GO" id="GO:0019706">
    <property type="term" value="F:protein-cysteine S-palmitoyltransferase activity"/>
    <property type="evidence" value="ECO:0007669"/>
    <property type="project" value="UniProtKB-EC"/>
</dbReference>
<evidence type="ECO:0000256" key="5">
    <source>
        <dbReference type="ARBA" id="ARBA00022989"/>
    </source>
</evidence>
<feature type="transmembrane region" description="Helical" evidence="8">
    <location>
        <begin position="42"/>
        <end position="66"/>
    </location>
</feature>
<reference evidence="11" key="1">
    <citation type="submission" date="2020-07" db="EMBL/GenBank/DDBJ databases">
        <authorList>
            <person name="Lin J."/>
        </authorList>
    </citation>
    <scope>NUCLEOTIDE SEQUENCE</scope>
</reference>
<keyword evidence="7 8" id="KW-0012">Acyltransferase</keyword>
<comment type="domain">
    <text evidence="8">The DHHC domain is required for palmitoyltransferase activity.</text>
</comment>
<dbReference type="AlphaFoldDB" id="A0A6V7NR01"/>
<comment type="catalytic activity">
    <reaction evidence="8">
        <text>L-cysteinyl-[protein] + hexadecanoyl-CoA = S-hexadecanoyl-L-cysteinyl-[protein] + CoA</text>
        <dbReference type="Rhea" id="RHEA:36683"/>
        <dbReference type="Rhea" id="RHEA-COMP:10131"/>
        <dbReference type="Rhea" id="RHEA-COMP:11032"/>
        <dbReference type="ChEBI" id="CHEBI:29950"/>
        <dbReference type="ChEBI" id="CHEBI:57287"/>
        <dbReference type="ChEBI" id="CHEBI:57379"/>
        <dbReference type="ChEBI" id="CHEBI:74151"/>
        <dbReference type="EC" id="2.3.1.225"/>
    </reaction>
</comment>
<comment type="subcellular location">
    <subcellularLocation>
        <location evidence="1">Membrane</location>
        <topology evidence="1">Multi-pass membrane protein</topology>
    </subcellularLocation>
</comment>
<dbReference type="EMBL" id="LR862141">
    <property type="protein sequence ID" value="CAD1820968.1"/>
    <property type="molecule type" value="Genomic_DNA"/>
</dbReference>
<feature type="region of interest" description="Disordered" evidence="9">
    <location>
        <begin position="15"/>
        <end position="34"/>
    </location>
</feature>
<evidence type="ECO:0000256" key="3">
    <source>
        <dbReference type="ARBA" id="ARBA00022679"/>
    </source>
</evidence>
<comment type="similarity">
    <text evidence="2 8">Belongs to the DHHC palmitoyltransferase family.</text>
</comment>
<dbReference type="PANTHER" id="PTHR12246">
    <property type="entry name" value="PALMITOYLTRANSFERASE ZDHHC16"/>
    <property type="match status" value="1"/>
</dbReference>
<feature type="transmembrane region" description="Helical" evidence="8">
    <location>
        <begin position="164"/>
        <end position="188"/>
    </location>
</feature>
<dbReference type="EC" id="2.3.1.225" evidence="8"/>
<feature type="transmembrane region" description="Helical" evidence="8">
    <location>
        <begin position="265"/>
        <end position="285"/>
    </location>
</feature>
<evidence type="ECO:0000256" key="4">
    <source>
        <dbReference type="ARBA" id="ARBA00022692"/>
    </source>
</evidence>
<dbReference type="Pfam" id="PF01529">
    <property type="entry name" value="DHHC"/>
    <property type="match status" value="1"/>
</dbReference>
<gene>
    <name evidence="11" type="ORF">CB5_LOCUS4179</name>
</gene>
<organism evidence="11">
    <name type="scientific">Ananas comosus var. bracteatus</name>
    <name type="common">red pineapple</name>
    <dbReference type="NCBI Taxonomy" id="296719"/>
    <lineage>
        <taxon>Eukaryota</taxon>
        <taxon>Viridiplantae</taxon>
        <taxon>Streptophyta</taxon>
        <taxon>Embryophyta</taxon>
        <taxon>Tracheophyta</taxon>
        <taxon>Spermatophyta</taxon>
        <taxon>Magnoliopsida</taxon>
        <taxon>Liliopsida</taxon>
        <taxon>Poales</taxon>
        <taxon>Bromeliaceae</taxon>
        <taxon>Bromelioideae</taxon>
        <taxon>Ananas</taxon>
    </lineage>
</organism>
<name>A0A6V7NR01_ANACO</name>
<evidence type="ECO:0000256" key="9">
    <source>
        <dbReference type="SAM" id="MobiDB-lite"/>
    </source>
</evidence>
<evidence type="ECO:0000256" key="6">
    <source>
        <dbReference type="ARBA" id="ARBA00023136"/>
    </source>
</evidence>
<feature type="transmembrane region" description="Helical" evidence="8">
    <location>
        <begin position="200"/>
        <end position="225"/>
    </location>
</feature>
<evidence type="ECO:0000256" key="7">
    <source>
        <dbReference type="ARBA" id="ARBA00023315"/>
    </source>
</evidence>
<sequence length="296" mass="32966">MEETSRNLRSATNTLIDLDPEPYPSPPRSPTIAGDGKKKAGFLSLPVLAVLALMAFDYYATVFVFLEEWLGLKTSPGSLNAIVFTWLASMCFVSFFVATCTDPGVSRLRLPPKPKIPKRVRSPDSVISVVCISLLGHTTAGSAKGDHHCVWISNCVGYANYKPFIIFVLYAAISSIYSTVIFMCDIIQRDHDFSGFSMKLFYVLSGCIMVFLSVTTSSLLCWHLYLLTHNLTTIEYREAVREKWLAKKSGQNYRHSFDLGVCNNLVLILGPNMLMWLCPIAVGHLRDGTQFPISND</sequence>
<accession>A0A6V7NR01</accession>
<dbReference type="InterPro" id="IPR001594">
    <property type="entry name" value="Palmitoyltrfase_DHHC"/>
</dbReference>
<keyword evidence="3 8" id="KW-0808">Transferase</keyword>